<organism evidence="1">
    <name type="scientific">Nocardia globerula</name>
    <dbReference type="NCBI Taxonomy" id="1818"/>
    <lineage>
        <taxon>Bacteria</taxon>
        <taxon>Bacillati</taxon>
        <taxon>Actinomycetota</taxon>
        <taxon>Actinomycetes</taxon>
        <taxon>Mycobacteriales</taxon>
        <taxon>Nocardiaceae</taxon>
        <taxon>Nocardia</taxon>
    </lineage>
</organism>
<dbReference type="PROSITE" id="PS51318">
    <property type="entry name" value="TAT"/>
    <property type="match status" value="1"/>
</dbReference>
<comment type="caution">
    <text evidence="1">The sequence shown here is derived from an EMBL/GenBank/DDBJ whole genome shotgun (WGS) entry which is preliminary data.</text>
</comment>
<dbReference type="SUPFAM" id="SSF56281">
    <property type="entry name" value="Metallo-hydrolase/oxidoreductase"/>
    <property type="match status" value="1"/>
</dbReference>
<dbReference type="PANTHER" id="PTHR43546:SF3">
    <property type="entry name" value="UPF0173 METAL-DEPENDENT HYDROLASE MJ1163"/>
    <property type="match status" value="1"/>
</dbReference>
<dbReference type="Gene3D" id="3.60.15.10">
    <property type="entry name" value="Ribonuclease Z/Hydroxyacylglutathione hydrolase-like"/>
    <property type="match status" value="1"/>
</dbReference>
<dbReference type="InterPro" id="IPR006311">
    <property type="entry name" value="TAT_signal"/>
</dbReference>
<dbReference type="EMBL" id="VNIQ01000009">
    <property type="protein sequence ID" value="TYQ01091.1"/>
    <property type="molecule type" value="Genomic_DNA"/>
</dbReference>
<protein>
    <submittedName>
        <fullName evidence="1">L-ascorbate metabolism protein UlaG (Beta-lactamase superfamily)</fullName>
    </submittedName>
</protein>
<gene>
    <name evidence="1" type="ORF">FNL38_109105</name>
</gene>
<accession>A0A652YIL3</accession>
<dbReference type="AlphaFoldDB" id="A0A652YIL3"/>
<dbReference type="InterPro" id="IPR050114">
    <property type="entry name" value="UPF0173_UPF0282_UlaG_hydrolase"/>
</dbReference>
<sequence>MFSNEVSRRTFFVGAAAAATSTLAMTNASASVPASANPTIVARQRFFGPENVDPSTGELDSSKTILSWFGVTNFAMSIAGNVVLLDAWVPRGEFSNYVPTSPEELAALAPSHILIGHGHFDHAADAAEIASMCGATIVGTDEHCSQIAEQATTELRTLPLDSDRTDFSLSNGVAVHSVRHLHSALRAPRGEQPPLVLVPDFSPAIEHPPTPHDTAHLASHFNDAEGGSLLYQFVIGDFVLTWHDSTGPLFTDAPEILEALRALPASTVQIGSIQGYNQYTNGLSDPLDYIRALRPSLFVPAHHDNWLAPLSAPAVAYEERLRQALAGLPTSPELLLLTDPADYVQPSRLTFDIPVK</sequence>
<dbReference type="PANTHER" id="PTHR43546">
    <property type="entry name" value="UPF0173 METAL-DEPENDENT HYDROLASE MJ1163-RELATED"/>
    <property type="match status" value="1"/>
</dbReference>
<dbReference type="InterPro" id="IPR036866">
    <property type="entry name" value="RibonucZ/Hydroxyglut_hydro"/>
</dbReference>
<evidence type="ECO:0000313" key="1">
    <source>
        <dbReference type="EMBL" id="TYQ01091.1"/>
    </source>
</evidence>
<proteinExistence type="predicted"/>
<reference evidence="1" key="1">
    <citation type="submission" date="2019-07" db="EMBL/GenBank/DDBJ databases">
        <title>Genomic Encyclopedia of Type Strains, Phase IV (KMG-IV): sequencing the most valuable type-strain genomes for metagenomic binning, comparative biology and taxonomic classification.</title>
        <authorList>
            <person name="Goeker M."/>
        </authorList>
    </citation>
    <scope>NUCLEOTIDE SEQUENCE</scope>
    <source>
        <strain evidence="1">DSM 44596</strain>
    </source>
</reference>
<name>A0A652YIL3_NOCGL</name>